<dbReference type="InterPro" id="IPR050769">
    <property type="entry name" value="NAT_camello-type"/>
</dbReference>
<organism evidence="3">
    <name type="scientific">Streptantibioticus silvisoli</name>
    <dbReference type="NCBI Taxonomy" id="2705255"/>
    <lineage>
        <taxon>Bacteria</taxon>
        <taxon>Bacillati</taxon>
        <taxon>Actinomycetota</taxon>
        <taxon>Actinomycetes</taxon>
        <taxon>Kitasatosporales</taxon>
        <taxon>Streptomycetaceae</taxon>
        <taxon>Streptantibioticus</taxon>
    </lineage>
</organism>
<feature type="domain" description="N-acetyltransferase" evidence="2">
    <location>
        <begin position="9"/>
        <end position="164"/>
    </location>
</feature>
<dbReference type="InterPro" id="IPR016181">
    <property type="entry name" value="Acyl_CoA_acyltransferase"/>
</dbReference>
<protein>
    <submittedName>
        <fullName evidence="3">GNAT family N-acetyltransferase</fullName>
    </submittedName>
</protein>
<reference evidence="3" key="1">
    <citation type="submission" date="2023-05" db="EMBL/GenBank/DDBJ databases">
        <title>Streptantibioticus silvisoli sp. nov., acidotolerant actinomycetes 1 from pine litter.</title>
        <authorList>
            <person name="Swiecimska M."/>
            <person name="Golinska P."/>
            <person name="Sangal V."/>
            <person name="Wachnowicz B."/>
            <person name="Goodfellow M."/>
        </authorList>
    </citation>
    <scope>NUCLEOTIDE SEQUENCE</scope>
    <source>
        <strain evidence="3">SL13</strain>
    </source>
</reference>
<evidence type="ECO:0000313" key="3">
    <source>
        <dbReference type="EMBL" id="MDI5969441.1"/>
    </source>
</evidence>
<dbReference type="PROSITE" id="PS51186">
    <property type="entry name" value="GNAT"/>
    <property type="match status" value="1"/>
</dbReference>
<accession>A0AA90GZN8</accession>
<comment type="caution">
    <text evidence="3">The sequence shown here is derived from an EMBL/GenBank/DDBJ whole genome shotgun (WGS) entry which is preliminary data.</text>
</comment>
<gene>
    <name evidence="3" type="ORF">POF50_008820</name>
</gene>
<proteinExistence type="predicted"/>
<dbReference type="Pfam" id="PF00583">
    <property type="entry name" value="Acetyltransf_1"/>
    <property type="match status" value="1"/>
</dbReference>
<dbReference type="SUPFAM" id="SSF55729">
    <property type="entry name" value="Acyl-CoA N-acyltransferases (Nat)"/>
    <property type="match status" value="1"/>
</dbReference>
<keyword evidence="1" id="KW-0808">Transferase</keyword>
<dbReference type="RefSeq" id="WP_271318608.1">
    <property type="nucleotide sequence ID" value="NZ_JABXJJ020000010.1"/>
</dbReference>
<dbReference type="CDD" id="cd04301">
    <property type="entry name" value="NAT_SF"/>
    <property type="match status" value="1"/>
</dbReference>
<dbReference type="PANTHER" id="PTHR13947">
    <property type="entry name" value="GNAT FAMILY N-ACETYLTRANSFERASE"/>
    <property type="match status" value="1"/>
</dbReference>
<dbReference type="PANTHER" id="PTHR13947:SF37">
    <property type="entry name" value="LD18367P"/>
    <property type="match status" value="1"/>
</dbReference>
<dbReference type="GO" id="GO:0008080">
    <property type="term" value="F:N-acetyltransferase activity"/>
    <property type="evidence" value="ECO:0007669"/>
    <property type="project" value="InterPro"/>
</dbReference>
<dbReference type="InterPro" id="IPR000182">
    <property type="entry name" value="GNAT_dom"/>
</dbReference>
<dbReference type="Gene3D" id="3.40.630.30">
    <property type="match status" value="1"/>
</dbReference>
<evidence type="ECO:0000259" key="2">
    <source>
        <dbReference type="PROSITE" id="PS51186"/>
    </source>
</evidence>
<evidence type="ECO:0000256" key="1">
    <source>
        <dbReference type="ARBA" id="ARBA00022679"/>
    </source>
</evidence>
<dbReference type="AlphaFoldDB" id="A0AA90GZN8"/>
<name>A0AA90GZN8_9ACTN</name>
<dbReference type="EMBL" id="JABXJJ020000010">
    <property type="protein sequence ID" value="MDI5969441.1"/>
    <property type="molecule type" value="Genomic_DNA"/>
</dbReference>
<sequence length="168" mass="18806">MESQAENGYRTRAVRTEDWRQLKALRLESLRDPLSRIAFGSTYEREVAFGDEVWRGRAARAGGFVALDGDGAWVGTVTVLLEPGEAWLVGMYVRPEQRGSGVAERLVRAGADWAWERPDVSRVRLWVTEVNDRAYALYRRLGFVATGATEPHEPVPGLLAHELALSRP</sequence>